<feature type="region of interest" description="Disordered" evidence="1">
    <location>
        <begin position="207"/>
        <end position="250"/>
    </location>
</feature>
<feature type="compositionally biased region" description="Gly residues" evidence="1">
    <location>
        <begin position="234"/>
        <end position="244"/>
    </location>
</feature>
<keyword evidence="3" id="KW-1185">Reference proteome</keyword>
<proteinExistence type="predicted"/>
<name>A0A4V1IPL6_9FUNG</name>
<evidence type="ECO:0000313" key="3">
    <source>
        <dbReference type="Proteomes" id="UP000269721"/>
    </source>
</evidence>
<dbReference type="AlphaFoldDB" id="A0A4V1IPL6"/>
<evidence type="ECO:0000313" key="2">
    <source>
        <dbReference type="EMBL" id="RKO83487.1"/>
    </source>
</evidence>
<dbReference type="Proteomes" id="UP000269721">
    <property type="component" value="Unassembled WGS sequence"/>
</dbReference>
<gene>
    <name evidence="2" type="ORF">BDK51DRAFT_33486</name>
</gene>
<feature type="compositionally biased region" description="Polar residues" evidence="1">
    <location>
        <begin position="52"/>
        <end position="65"/>
    </location>
</feature>
<protein>
    <submittedName>
        <fullName evidence="2">Uncharacterized protein</fullName>
    </submittedName>
</protein>
<organism evidence="2 3">
    <name type="scientific">Blyttiomyces helicus</name>
    <dbReference type="NCBI Taxonomy" id="388810"/>
    <lineage>
        <taxon>Eukaryota</taxon>
        <taxon>Fungi</taxon>
        <taxon>Fungi incertae sedis</taxon>
        <taxon>Chytridiomycota</taxon>
        <taxon>Chytridiomycota incertae sedis</taxon>
        <taxon>Chytridiomycetes</taxon>
        <taxon>Chytridiomycetes incertae sedis</taxon>
        <taxon>Blyttiomyces</taxon>
    </lineage>
</organism>
<sequence length="328" mass="35866">MYVPINHTARSAPPPLESGRYYLLNLSPFPSECNDRSPLQTKPHEHAGVQTVPGNQKNLAAPQSSCDRDANGWFANVFLGTRSDHTLTKHNRHRFIAESPSRPLPNQPRPPLEGGRGGYICYTHAVRIRILHGSPDGEPLDGLVAYQAAATSSGPGPFYIGHLTDRAEERLQVTVLPAEFRRLVQAHVEYHAGVRYDDDGFAVPRPGNDAAEGDEGDGAWDMVNNRRRRRGRGRGAAVGGGGAAGREERGCRRSRPVLSVSVAHAIDDALVRGAAEVEERRRLMDPATKGQFVPLWVPREPSGLNYPVALLEPDVLHPLEIPHAVTDI</sequence>
<evidence type="ECO:0000256" key="1">
    <source>
        <dbReference type="SAM" id="MobiDB-lite"/>
    </source>
</evidence>
<accession>A0A4V1IPL6</accession>
<reference evidence="3" key="1">
    <citation type="journal article" date="2018" name="Nat. Microbiol.">
        <title>Leveraging single-cell genomics to expand the fungal tree of life.</title>
        <authorList>
            <person name="Ahrendt S.R."/>
            <person name="Quandt C.A."/>
            <person name="Ciobanu D."/>
            <person name="Clum A."/>
            <person name="Salamov A."/>
            <person name="Andreopoulos B."/>
            <person name="Cheng J.F."/>
            <person name="Woyke T."/>
            <person name="Pelin A."/>
            <person name="Henrissat B."/>
            <person name="Reynolds N.K."/>
            <person name="Benny G.L."/>
            <person name="Smith M.E."/>
            <person name="James T.Y."/>
            <person name="Grigoriev I.V."/>
        </authorList>
    </citation>
    <scope>NUCLEOTIDE SEQUENCE [LARGE SCALE GENOMIC DNA]</scope>
</reference>
<feature type="region of interest" description="Disordered" evidence="1">
    <location>
        <begin position="33"/>
        <end position="65"/>
    </location>
</feature>
<dbReference type="EMBL" id="ML001181">
    <property type="protein sequence ID" value="RKO83487.1"/>
    <property type="molecule type" value="Genomic_DNA"/>
</dbReference>